<organism evidence="9 10">
    <name type="scientific">Candidatus Entotheonella gemina</name>
    <dbReference type="NCBI Taxonomy" id="1429439"/>
    <lineage>
        <taxon>Bacteria</taxon>
        <taxon>Pseudomonadati</taxon>
        <taxon>Nitrospinota/Tectimicrobiota group</taxon>
        <taxon>Candidatus Tectimicrobiota</taxon>
        <taxon>Candidatus Entotheonellia</taxon>
        <taxon>Candidatus Entotheonellales</taxon>
        <taxon>Candidatus Entotheonellaceae</taxon>
        <taxon>Candidatus Entotheonella</taxon>
    </lineage>
</organism>
<dbReference type="PANTHER" id="PTHR32071">
    <property type="entry name" value="TRANSCRIPTIONAL REGULATORY PROTEIN"/>
    <property type="match status" value="1"/>
</dbReference>
<dbReference type="SUPFAM" id="SSF55785">
    <property type="entry name" value="PYP-like sensor domain (PAS domain)"/>
    <property type="match status" value="1"/>
</dbReference>
<evidence type="ECO:0000313" key="10">
    <source>
        <dbReference type="Proteomes" id="UP000019140"/>
    </source>
</evidence>
<dbReference type="PANTHER" id="PTHR32071:SF113">
    <property type="entry name" value="ALGINATE BIOSYNTHESIS TRANSCRIPTIONAL REGULATORY PROTEIN ALGB"/>
    <property type="match status" value="1"/>
</dbReference>
<dbReference type="Gene3D" id="1.10.10.60">
    <property type="entry name" value="Homeodomain-like"/>
    <property type="match status" value="1"/>
</dbReference>
<feature type="domain" description="PAS" evidence="8">
    <location>
        <begin position="12"/>
        <end position="58"/>
    </location>
</feature>
<dbReference type="SUPFAM" id="SSF52540">
    <property type="entry name" value="P-loop containing nucleoside triphosphate hydrolases"/>
    <property type="match status" value="1"/>
</dbReference>
<dbReference type="CDD" id="cd00009">
    <property type="entry name" value="AAA"/>
    <property type="match status" value="1"/>
</dbReference>
<keyword evidence="10" id="KW-1185">Reference proteome</keyword>
<evidence type="ECO:0000256" key="1">
    <source>
        <dbReference type="ARBA" id="ARBA00022741"/>
    </source>
</evidence>
<evidence type="ECO:0008006" key="11">
    <source>
        <dbReference type="Google" id="ProtNLM"/>
    </source>
</evidence>
<gene>
    <name evidence="9" type="ORF">ETSY2_40545</name>
</gene>
<evidence type="ECO:0000256" key="2">
    <source>
        <dbReference type="ARBA" id="ARBA00022840"/>
    </source>
</evidence>
<dbReference type="InterPro" id="IPR000014">
    <property type="entry name" value="PAS"/>
</dbReference>
<dbReference type="InterPro" id="IPR002197">
    <property type="entry name" value="HTH_Fis"/>
</dbReference>
<evidence type="ECO:0000259" key="8">
    <source>
        <dbReference type="PROSITE" id="PS50112"/>
    </source>
</evidence>
<dbReference type="InterPro" id="IPR058031">
    <property type="entry name" value="AAA_lid_NorR"/>
</dbReference>
<dbReference type="Proteomes" id="UP000019140">
    <property type="component" value="Unassembled WGS sequence"/>
</dbReference>
<dbReference type="PRINTS" id="PR01590">
    <property type="entry name" value="HTHFIS"/>
</dbReference>
<dbReference type="GO" id="GO:0006355">
    <property type="term" value="P:regulation of DNA-templated transcription"/>
    <property type="evidence" value="ECO:0007669"/>
    <property type="project" value="InterPro"/>
</dbReference>
<keyword evidence="6" id="KW-0804">Transcription</keyword>
<dbReference type="InterPro" id="IPR035965">
    <property type="entry name" value="PAS-like_dom_sf"/>
</dbReference>
<dbReference type="InterPro" id="IPR025662">
    <property type="entry name" value="Sigma_54_int_dom_ATP-bd_1"/>
</dbReference>
<dbReference type="InterPro" id="IPR025944">
    <property type="entry name" value="Sigma_54_int_dom_CS"/>
</dbReference>
<dbReference type="SMART" id="SM00382">
    <property type="entry name" value="AAA"/>
    <property type="match status" value="1"/>
</dbReference>
<dbReference type="HOGENOM" id="CLU_000445_8_1_7"/>
<dbReference type="SUPFAM" id="SSF46689">
    <property type="entry name" value="Homeodomain-like"/>
    <property type="match status" value="1"/>
</dbReference>
<dbReference type="Pfam" id="PF13426">
    <property type="entry name" value="PAS_9"/>
    <property type="match status" value="1"/>
</dbReference>
<dbReference type="FunFam" id="3.40.50.300:FF:000006">
    <property type="entry name" value="DNA-binding transcriptional regulator NtrC"/>
    <property type="match status" value="1"/>
</dbReference>
<dbReference type="Pfam" id="PF25601">
    <property type="entry name" value="AAA_lid_14"/>
    <property type="match status" value="1"/>
</dbReference>
<evidence type="ECO:0000256" key="6">
    <source>
        <dbReference type="ARBA" id="ARBA00023163"/>
    </source>
</evidence>
<reference evidence="9 10" key="1">
    <citation type="journal article" date="2014" name="Nature">
        <title>An environmental bacterial taxon with a large and distinct metabolic repertoire.</title>
        <authorList>
            <person name="Wilson M.C."/>
            <person name="Mori T."/>
            <person name="Ruckert C."/>
            <person name="Uria A.R."/>
            <person name="Helf M.J."/>
            <person name="Takada K."/>
            <person name="Gernert C."/>
            <person name="Steffens U.A."/>
            <person name="Heycke N."/>
            <person name="Schmitt S."/>
            <person name="Rinke C."/>
            <person name="Helfrich E.J."/>
            <person name="Brachmann A.O."/>
            <person name="Gurgui C."/>
            <person name="Wakimoto T."/>
            <person name="Kracht M."/>
            <person name="Crusemann M."/>
            <person name="Hentschel U."/>
            <person name="Abe I."/>
            <person name="Matsunaga S."/>
            <person name="Kalinowski J."/>
            <person name="Takeyama H."/>
            <person name="Piel J."/>
        </authorList>
    </citation>
    <scope>NUCLEOTIDE SEQUENCE [LARGE SCALE GENOMIC DNA]</scope>
    <source>
        <strain evidence="10">TSY2</strain>
    </source>
</reference>
<dbReference type="GO" id="GO:0043565">
    <property type="term" value="F:sequence-specific DNA binding"/>
    <property type="evidence" value="ECO:0007669"/>
    <property type="project" value="InterPro"/>
</dbReference>
<dbReference type="PROSITE" id="PS00675">
    <property type="entry name" value="SIGMA54_INTERACT_1"/>
    <property type="match status" value="1"/>
</dbReference>
<feature type="domain" description="Sigma-54 factor interaction" evidence="7">
    <location>
        <begin position="156"/>
        <end position="385"/>
    </location>
</feature>
<dbReference type="Gene3D" id="3.40.50.300">
    <property type="entry name" value="P-loop containing nucleotide triphosphate hydrolases"/>
    <property type="match status" value="1"/>
</dbReference>
<evidence type="ECO:0000256" key="3">
    <source>
        <dbReference type="ARBA" id="ARBA00023015"/>
    </source>
</evidence>
<dbReference type="InterPro" id="IPR002078">
    <property type="entry name" value="Sigma_54_int"/>
</dbReference>
<evidence type="ECO:0000259" key="7">
    <source>
        <dbReference type="PROSITE" id="PS50045"/>
    </source>
</evidence>
<dbReference type="Gene3D" id="3.30.450.20">
    <property type="entry name" value="PAS domain"/>
    <property type="match status" value="1"/>
</dbReference>
<keyword evidence="1" id="KW-0547">Nucleotide-binding</keyword>
<evidence type="ECO:0000313" key="9">
    <source>
        <dbReference type="EMBL" id="ETW99625.1"/>
    </source>
</evidence>
<comment type="caution">
    <text evidence="9">The sequence shown here is derived from an EMBL/GenBank/DDBJ whole genome shotgun (WGS) entry which is preliminary data.</text>
</comment>
<dbReference type="PROSITE" id="PS00688">
    <property type="entry name" value="SIGMA54_INTERACT_3"/>
    <property type="match status" value="1"/>
</dbReference>
<dbReference type="GO" id="GO:0005524">
    <property type="term" value="F:ATP binding"/>
    <property type="evidence" value="ECO:0007669"/>
    <property type="project" value="UniProtKB-KW"/>
</dbReference>
<dbReference type="PROSITE" id="PS50112">
    <property type="entry name" value="PAS"/>
    <property type="match status" value="1"/>
</dbReference>
<dbReference type="InterPro" id="IPR027417">
    <property type="entry name" value="P-loop_NTPase"/>
</dbReference>
<evidence type="ECO:0000256" key="5">
    <source>
        <dbReference type="ARBA" id="ARBA00023159"/>
    </source>
</evidence>
<dbReference type="Gene3D" id="1.10.8.60">
    <property type="match status" value="1"/>
</dbReference>
<dbReference type="PROSITE" id="PS50045">
    <property type="entry name" value="SIGMA54_INTERACT_4"/>
    <property type="match status" value="1"/>
</dbReference>
<evidence type="ECO:0000256" key="4">
    <source>
        <dbReference type="ARBA" id="ARBA00023125"/>
    </source>
</evidence>
<keyword evidence="3" id="KW-0805">Transcription regulation</keyword>
<name>W4LPE9_9BACT</name>
<protein>
    <recommendedName>
        <fullName evidence="11">Sigma-54 factor interaction domain-containing protein</fullName>
    </recommendedName>
</protein>
<dbReference type="InterPro" id="IPR009057">
    <property type="entry name" value="Homeodomain-like_sf"/>
</dbReference>
<dbReference type="AlphaFoldDB" id="W4LPE9"/>
<dbReference type="InterPro" id="IPR003593">
    <property type="entry name" value="AAA+_ATPase"/>
</dbReference>
<keyword evidence="4" id="KW-0238">DNA-binding</keyword>
<dbReference type="Pfam" id="PF02954">
    <property type="entry name" value="HTH_8"/>
    <property type="match status" value="1"/>
</dbReference>
<keyword evidence="2" id="KW-0067">ATP-binding</keyword>
<sequence length="478" mass="53930">MKDANRRSSSRKTSEISKVLTEEINKALFIIETQSLRVLESNTRAAVLLGYTISELIDLRVDGVFSFDSEVFWQVLWDQQTPLNARAMLLTKSGRHVAVDMTAYVVEHQGQSVFLMVVHDQEQRCEDERDRMANEARLCQKGREGVIETTFDFPSIVGYSHHIQHVCRLIGLVAKTDTTVLVQGETGTGKELVAQAVHFHSRRARGPLVKVNCAALSDTLLESELFGHKKGAFTGAIQDRKGRFQLADSGTLILDEISSMSLAGQAKLLRVLQEKELEKVGDSRTVHIDVRVVAVSNADLAKAVETGSFREDLYYRLNTFPICLPPLRERKMDISLLARHFLRRYALALNKPIDDINSDAMSLLMDYLWPGNVRELENTIEYAVILEEGQTLSASSLPNKLSSRDEQTSSLRARLEFAERQIILEALSQSNWVKKRTAQMLGIDHRNLSYFLNKHDLQDCVMQHAKRKIVHAKVVGSN</sequence>
<dbReference type="EMBL" id="AZHX01001814">
    <property type="protein sequence ID" value="ETW99625.1"/>
    <property type="molecule type" value="Genomic_DNA"/>
</dbReference>
<dbReference type="FunFam" id="1.10.8.60:FF:000014">
    <property type="entry name" value="DNA-binding transcriptional regulator NtrC"/>
    <property type="match status" value="1"/>
</dbReference>
<keyword evidence="5" id="KW-0010">Activator</keyword>
<accession>W4LPE9</accession>
<proteinExistence type="predicted"/>
<dbReference type="Pfam" id="PF00158">
    <property type="entry name" value="Sigma54_activat"/>
    <property type="match status" value="1"/>
</dbReference>